<dbReference type="Pfam" id="PF08308">
    <property type="entry name" value="PEGA"/>
    <property type="match status" value="1"/>
</dbReference>
<dbReference type="HOGENOM" id="CLU_387648_0_0_2"/>
<dbReference type="KEGG" id="pto:PTO0290"/>
<evidence type="ECO:0000259" key="2">
    <source>
        <dbReference type="Pfam" id="PF08308"/>
    </source>
</evidence>
<keyword evidence="1" id="KW-1133">Transmembrane helix</keyword>
<feature type="domain" description="PEGA" evidence="2">
    <location>
        <begin position="627"/>
        <end position="689"/>
    </location>
</feature>
<evidence type="ECO:0000256" key="1">
    <source>
        <dbReference type="SAM" id="Phobius"/>
    </source>
</evidence>
<evidence type="ECO:0000313" key="3">
    <source>
        <dbReference type="EMBL" id="AAT42875.1"/>
    </source>
</evidence>
<dbReference type="EMBL" id="AE017261">
    <property type="protein sequence ID" value="AAT42875.1"/>
    <property type="molecule type" value="Genomic_DNA"/>
</dbReference>
<keyword evidence="1" id="KW-0812">Transmembrane</keyword>
<evidence type="ECO:0000313" key="4">
    <source>
        <dbReference type="Proteomes" id="UP000000438"/>
    </source>
</evidence>
<feature type="transmembrane region" description="Helical" evidence="1">
    <location>
        <begin position="695"/>
        <end position="712"/>
    </location>
</feature>
<dbReference type="Proteomes" id="UP000000438">
    <property type="component" value="Chromosome"/>
</dbReference>
<keyword evidence="1" id="KW-0472">Membrane</keyword>
<name>Q6L2C7_PICTO</name>
<proteinExistence type="predicted"/>
<gene>
    <name evidence="3" type="ordered locus">PTO0290</name>
</gene>
<dbReference type="RefSeq" id="WP_011177091.1">
    <property type="nucleotide sequence ID" value="NC_005877.1"/>
</dbReference>
<dbReference type="eggNOG" id="arCOG07383">
    <property type="taxonomic scope" value="Archaea"/>
</dbReference>
<accession>Q6L2C7</accession>
<organism evidence="3 4">
    <name type="scientific">Picrophilus torridus (strain ATCC 700027 / DSM 9790 / JCM 10055 / NBRC 100828 / KAW 2/3)</name>
    <dbReference type="NCBI Taxonomy" id="1122961"/>
    <lineage>
        <taxon>Archaea</taxon>
        <taxon>Methanobacteriati</taxon>
        <taxon>Thermoplasmatota</taxon>
        <taxon>Thermoplasmata</taxon>
        <taxon>Thermoplasmatales</taxon>
        <taxon>Picrophilaceae</taxon>
        <taxon>Picrophilus</taxon>
    </lineage>
</organism>
<dbReference type="GeneID" id="2844175"/>
<protein>
    <submittedName>
        <fullName evidence="3">Hypothetical membrane associated protein</fullName>
    </submittedName>
</protein>
<dbReference type="PaxDb" id="263820-PTO0290"/>
<reference evidence="3 4" key="1">
    <citation type="journal article" date="2004" name="Proc. Natl. Acad. Sci. U.S.A.">
        <title>Genome sequence of Picrophilus torridus and its implications for life around pH 0.</title>
        <authorList>
            <person name="Futterer O."/>
            <person name="Angelov A."/>
            <person name="Liesegang H."/>
            <person name="Gottschalk G."/>
            <person name="Schleper C."/>
            <person name="Schepers B."/>
            <person name="Dock C."/>
            <person name="Antranikian G."/>
            <person name="Liebl W."/>
        </authorList>
    </citation>
    <scope>NUCLEOTIDE SEQUENCE [LARGE SCALE GENOMIC DNA]</scope>
    <source>
        <strain evidence="4">ATCC 700027 / DSM 9790 / JCM 10055 / NBRC 100828</strain>
    </source>
</reference>
<dbReference type="AlphaFoldDB" id="Q6L2C7"/>
<sequence>MHRAIVIIAVLLLMPVMHYHYNNNEYLCGNISINNNQSLKIINKNVSICKNITIDDSGCLLIKNSTIKSNHTVNFYINGTLKLLNSKIDLNGVFHAFNACIIMKNSSINETSYLNINMNNSHLISYGSSIKYKRYAKGVEFLYKNASFNGPFINPGIINLSSSGNLLINRILFKMRIHGDIDSYNNITVYNKYYNNISIPVKRGYYNYSFSLKLKNPFPARDLGNIKYFYLFIPRGTADNLTIYNINISMYSNDSFYVFPWLYNVYFNGSKIELYNTGINDLYLLNSRAYSTYYISPFLNNSSLYLYIVPDIMFSNGTSYFNLKYNIIENKTQSYYNKMFHGLIYLIINKTRTYLGYYKINAGKTEFQMFIRPVNPYNKFIYHVNIKCPGITFNPGTVILYHKYKIMFTASGFNYTVKVNYSNETFIFHGNGTMNFSFYIDIYNKNIDFKITSHFSLYNYNLSRSFAYVFDTLPDASLKIDYKYTYIDSELKMNYTIINHGMPFSSVLSIRLNNVDVLSKKIIAGDDSFSFYYNSSNINNITISFYNRSVSFRPVHYYMFRIISNVPETVYLNKSILHGRIVKILSRNNVISFNVSYNNYYKTSKYYYIINISREKELFITWHAIYYDVFVKTNINGFHLYVNNKEYNSTSDYFNLHLKQGNYTIIITKPGYKRLSYNIYVNGNETLYLTTGKTSYYYLYPLILIPFIAVYINHRRHVRCKNCGSVYYAKLDKCPVCLSKNKK</sequence>
<dbReference type="InParanoid" id="Q6L2C7"/>
<dbReference type="InterPro" id="IPR013229">
    <property type="entry name" value="PEGA"/>
</dbReference>